<dbReference type="VEuPathDB" id="FungiDB:CC1G_03570"/>
<gene>
    <name evidence="4" type="ORF">CC1G_03570</name>
</gene>
<proteinExistence type="predicted"/>
<dbReference type="RefSeq" id="XP_001832556.2">
    <property type="nucleotide sequence ID" value="XM_001832504.2"/>
</dbReference>
<dbReference type="InParanoid" id="A8NCL2"/>
<evidence type="ECO:0000256" key="1">
    <source>
        <dbReference type="SAM" id="MobiDB-lite"/>
    </source>
</evidence>
<evidence type="ECO:0000259" key="3">
    <source>
        <dbReference type="PROSITE" id="PS50175"/>
    </source>
</evidence>
<dbReference type="Proteomes" id="UP000001861">
    <property type="component" value="Unassembled WGS sequence"/>
</dbReference>
<dbReference type="GO" id="GO:0004190">
    <property type="term" value="F:aspartic-type endopeptidase activity"/>
    <property type="evidence" value="ECO:0007669"/>
    <property type="project" value="InterPro"/>
</dbReference>
<keyword evidence="2" id="KW-0472">Membrane</keyword>
<feature type="domain" description="Peptidase A2" evidence="3">
    <location>
        <begin position="113"/>
        <end position="128"/>
    </location>
</feature>
<name>A8NCL2_COPC7</name>
<dbReference type="HOGENOM" id="CLU_1224716_0_0_1"/>
<keyword evidence="2" id="KW-0812">Transmembrane</keyword>
<dbReference type="InterPro" id="IPR001995">
    <property type="entry name" value="Peptidase_A2_cat"/>
</dbReference>
<feature type="transmembrane region" description="Helical" evidence="2">
    <location>
        <begin position="47"/>
        <end position="68"/>
    </location>
</feature>
<accession>A8NCL2</accession>
<dbReference type="KEGG" id="cci:CC1G_03570"/>
<dbReference type="GeneID" id="6009043"/>
<comment type="caution">
    <text evidence="4">The sequence shown here is derived from an EMBL/GenBank/DDBJ whole genome shotgun (WGS) entry which is preliminary data.</text>
</comment>
<dbReference type="AlphaFoldDB" id="A8NCL2"/>
<sequence length="226" mass="24813">MPFPHRTWLSPSSTVNNNNNNNNWIPQASRLLQTVYIISPSDISDMFFTRILIVAFALALSAFTVSAAPTGIRSIIRPHHEAIHILNKHHMPRSVDGAAIGGVAQVVNVAQGSEALVDTGADVPVLSEVPVIREATHKFEWAPQQAIVPKPPAVAEQGVFSEIVRIFLNPSSPTASGQTHGKRRRVARRRHPARSWRIRNAFEVKGLEAETKAPALAIARWPFTPV</sequence>
<dbReference type="OrthoDB" id="10641161at2759"/>
<evidence type="ECO:0000313" key="4">
    <source>
        <dbReference type="EMBL" id="EAU89305.2"/>
    </source>
</evidence>
<evidence type="ECO:0000256" key="2">
    <source>
        <dbReference type="SAM" id="Phobius"/>
    </source>
</evidence>
<reference evidence="4 5" key="1">
    <citation type="journal article" date="2010" name="Proc. Natl. Acad. Sci. U.S.A.">
        <title>Insights into evolution of multicellular fungi from the assembled chromosomes of the mushroom Coprinopsis cinerea (Coprinus cinereus).</title>
        <authorList>
            <person name="Stajich J.E."/>
            <person name="Wilke S.K."/>
            <person name="Ahren D."/>
            <person name="Au C.H."/>
            <person name="Birren B.W."/>
            <person name="Borodovsky M."/>
            <person name="Burns C."/>
            <person name="Canback B."/>
            <person name="Casselton L.A."/>
            <person name="Cheng C.K."/>
            <person name="Deng J."/>
            <person name="Dietrich F.S."/>
            <person name="Fargo D.C."/>
            <person name="Farman M.L."/>
            <person name="Gathman A.C."/>
            <person name="Goldberg J."/>
            <person name="Guigo R."/>
            <person name="Hoegger P.J."/>
            <person name="Hooker J.B."/>
            <person name="Huggins A."/>
            <person name="James T.Y."/>
            <person name="Kamada T."/>
            <person name="Kilaru S."/>
            <person name="Kodira C."/>
            <person name="Kues U."/>
            <person name="Kupfer D."/>
            <person name="Kwan H.S."/>
            <person name="Lomsadze A."/>
            <person name="Li W."/>
            <person name="Lilly W.W."/>
            <person name="Ma L.J."/>
            <person name="Mackey A.J."/>
            <person name="Manning G."/>
            <person name="Martin F."/>
            <person name="Muraguchi H."/>
            <person name="Natvig D.O."/>
            <person name="Palmerini H."/>
            <person name="Ramesh M.A."/>
            <person name="Rehmeyer C.J."/>
            <person name="Roe B.A."/>
            <person name="Shenoy N."/>
            <person name="Stanke M."/>
            <person name="Ter-Hovhannisyan V."/>
            <person name="Tunlid A."/>
            <person name="Velagapudi R."/>
            <person name="Vision T.J."/>
            <person name="Zeng Q."/>
            <person name="Zolan M.E."/>
            <person name="Pukkila P.J."/>
        </authorList>
    </citation>
    <scope>NUCLEOTIDE SEQUENCE [LARGE SCALE GENOMIC DNA]</scope>
    <source>
        <strain evidence="5">Okayama-7 / 130 / ATCC MYA-4618 / FGSC 9003</strain>
    </source>
</reference>
<feature type="compositionally biased region" description="Basic residues" evidence="1">
    <location>
        <begin position="180"/>
        <end position="192"/>
    </location>
</feature>
<protein>
    <recommendedName>
        <fullName evidence="3">Peptidase A2 domain-containing protein</fullName>
    </recommendedName>
</protein>
<organism evidence="4 5">
    <name type="scientific">Coprinopsis cinerea (strain Okayama-7 / 130 / ATCC MYA-4618 / FGSC 9003)</name>
    <name type="common">Inky cap fungus</name>
    <name type="synonym">Hormographiella aspergillata</name>
    <dbReference type="NCBI Taxonomy" id="240176"/>
    <lineage>
        <taxon>Eukaryota</taxon>
        <taxon>Fungi</taxon>
        <taxon>Dikarya</taxon>
        <taxon>Basidiomycota</taxon>
        <taxon>Agaricomycotina</taxon>
        <taxon>Agaricomycetes</taxon>
        <taxon>Agaricomycetidae</taxon>
        <taxon>Agaricales</taxon>
        <taxon>Agaricineae</taxon>
        <taxon>Psathyrellaceae</taxon>
        <taxon>Coprinopsis</taxon>
    </lineage>
</organism>
<dbReference type="GO" id="GO:0006508">
    <property type="term" value="P:proteolysis"/>
    <property type="evidence" value="ECO:0007669"/>
    <property type="project" value="InterPro"/>
</dbReference>
<keyword evidence="2" id="KW-1133">Transmembrane helix</keyword>
<dbReference type="EMBL" id="AACS02000009">
    <property type="protein sequence ID" value="EAU89305.2"/>
    <property type="molecule type" value="Genomic_DNA"/>
</dbReference>
<dbReference type="PROSITE" id="PS50175">
    <property type="entry name" value="ASP_PROT_RETROV"/>
    <property type="match status" value="1"/>
</dbReference>
<keyword evidence="5" id="KW-1185">Reference proteome</keyword>
<feature type="region of interest" description="Disordered" evidence="1">
    <location>
        <begin position="171"/>
        <end position="192"/>
    </location>
</feature>
<evidence type="ECO:0000313" key="5">
    <source>
        <dbReference type="Proteomes" id="UP000001861"/>
    </source>
</evidence>